<reference evidence="2" key="1">
    <citation type="submission" date="2018-06" db="EMBL/GenBank/DDBJ databases">
        <authorList>
            <person name="Zhirakovskaya E."/>
        </authorList>
    </citation>
    <scope>NUCLEOTIDE SEQUENCE</scope>
</reference>
<evidence type="ECO:0000313" key="2">
    <source>
        <dbReference type="EMBL" id="VAX40925.1"/>
    </source>
</evidence>
<accession>A0A3B1E4Q4</accession>
<keyword evidence="2" id="KW-0560">Oxidoreductase</keyword>
<dbReference type="PANTHER" id="PTHR45033:SF3">
    <property type="entry name" value="DEHYDROGENASE, PUTATIVE (AFU_ORTHOLOGUE AFUA_2G13270)-RELATED"/>
    <property type="match status" value="1"/>
</dbReference>
<dbReference type="Gene3D" id="3.40.50.720">
    <property type="entry name" value="NAD(P)-binding Rossmann-like Domain"/>
    <property type="match status" value="1"/>
</dbReference>
<dbReference type="InterPro" id="IPR013149">
    <property type="entry name" value="ADH-like_C"/>
</dbReference>
<dbReference type="SMART" id="SM00829">
    <property type="entry name" value="PKS_ER"/>
    <property type="match status" value="1"/>
</dbReference>
<dbReference type="InterPro" id="IPR036291">
    <property type="entry name" value="NAD(P)-bd_dom_sf"/>
</dbReference>
<feature type="domain" description="Enoyl reductase (ER)" evidence="1">
    <location>
        <begin position="16"/>
        <end position="348"/>
    </location>
</feature>
<name>A0A3B1E4Q4_9ZZZZ</name>
<dbReference type="Pfam" id="PF08240">
    <property type="entry name" value="ADH_N"/>
    <property type="match status" value="1"/>
</dbReference>
<dbReference type="InterPro" id="IPR013154">
    <property type="entry name" value="ADH-like_N"/>
</dbReference>
<dbReference type="EC" id="1.1.1.1" evidence="2"/>
<dbReference type="EMBL" id="UOGK01000468">
    <property type="protein sequence ID" value="VAX40925.1"/>
    <property type="molecule type" value="Genomic_DNA"/>
</dbReference>
<dbReference type="Gene3D" id="3.90.180.10">
    <property type="entry name" value="Medium-chain alcohol dehydrogenases, catalytic domain"/>
    <property type="match status" value="1"/>
</dbReference>
<sequence>MHAIVIAKQSRPVAPGVALREDWPDPEPPAAGWAVVKTLCSAFNHMDLWVGRGVPGLELAYPRVSGCDGCGIVEAVGNEADKAWIDRQVIYNAALRVNQPPASNPGPDEPPASTLAPEYELIGEHHFGAHAARFVVPVDNLACVDGCDPVEAAAFGLCALTAYSMMLTKGELRPGQSVLITGIGGGVATSALAIAKHLGCPVAVTSRHQWKLDRAVELGADCAILDEGSDWSRAVRAWTGKRGVDMAVDSVGKVAHLSCIKSLARGGAYVTPGCTTGPDATTDLARIFWNQLRLLGSTMGSNEEFREVSSLFRAGALKPVIDKVLTPAECCDAYERLEQGEQFGKIVIDWRQSQSE</sequence>
<dbReference type="SUPFAM" id="SSF50129">
    <property type="entry name" value="GroES-like"/>
    <property type="match status" value="1"/>
</dbReference>
<protein>
    <submittedName>
        <fullName evidence="2">Alcohol dehydrogenase</fullName>
        <ecNumber evidence="2">1.1.1.1</ecNumber>
    </submittedName>
</protein>
<dbReference type="InterPro" id="IPR020843">
    <property type="entry name" value="ER"/>
</dbReference>
<proteinExistence type="predicted"/>
<gene>
    <name evidence="2" type="ORF">MNBD_PLANCTO03-481</name>
</gene>
<dbReference type="SUPFAM" id="SSF51735">
    <property type="entry name" value="NAD(P)-binding Rossmann-fold domains"/>
    <property type="match status" value="1"/>
</dbReference>
<organism evidence="2">
    <name type="scientific">hydrothermal vent metagenome</name>
    <dbReference type="NCBI Taxonomy" id="652676"/>
    <lineage>
        <taxon>unclassified sequences</taxon>
        <taxon>metagenomes</taxon>
        <taxon>ecological metagenomes</taxon>
    </lineage>
</organism>
<dbReference type="GO" id="GO:0004022">
    <property type="term" value="F:alcohol dehydrogenase (NAD+) activity"/>
    <property type="evidence" value="ECO:0007669"/>
    <property type="project" value="UniProtKB-EC"/>
</dbReference>
<dbReference type="AlphaFoldDB" id="A0A3B1E4Q4"/>
<dbReference type="InterPro" id="IPR052711">
    <property type="entry name" value="Zinc_ADH-like"/>
</dbReference>
<dbReference type="PANTHER" id="PTHR45033">
    <property type="match status" value="1"/>
</dbReference>
<evidence type="ECO:0000259" key="1">
    <source>
        <dbReference type="SMART" id="SM00829"/>
    </source>
</evidence>
<dbReference type="Pfam" id="PF00107">
    <property type="entry name" value="ADH_zinc_N"/>
    <property type="match status" value="1"/>
</dbReference>
<dbReference type="InterPro" id="IPR011032">
    <property type="entry name" value="GroES-like_sf"/>
</dbReference>